<protein>
    <submittedName>
        <fullName evidence="1">Uncharacterized protein</fullName>
    </submittedName>
</protein>
<organism evidence="1 2">
    <name type="scientific">Enterococcus saccharolyticus 30_1</name>
    <dbReference type="NCBI Taxonomy" id="742813"/>
    <lineage>
        <taxon>Bacteria</taxon>
        <taxon>Bacillati</taxon>
        <taxon>Bacillota</taxon>
        <taxon>Bacilli</taxon>
        <taxon>Lactobacillales</taxon>
        <taxon>Enterococcaceae</taxon>
        <taxon>Enterococcus</taxon>
    </lineage>
</organism>
<keyword evidence="2" id="KW-1185">Reference proteome</keyword>
<accession>A0AA87K8J4</accession>
<evidence type="ECO:0000313" key="1">
    <source>
        <dbReference type="EMBL" id="EHG30831.1"/>
    </source>
</evidence>
<sequence length="190" mass="22273">MLVYNECHHGTSYENYLSIISSRKFQNKYRSNHWLGQGTYFFVEDFDKASWFVRASSNKELIGKKKCVITASIQIEKSCLLNLDTESDRASLNEFKKQLSKERVRAKKRDKAEDNVNYKDNAELRCFIIDLYIGYKKIQAVKYTFTDDKVKYKDLNANLTDYDRIQNTGTQLNIVDQSIINFDDLIVQCI</sequence>
<dbReference type="AlphaFoldDB" id="A0AA87K8J4"/>
<name>A0AA87K8J4_9ENTE</name>
<comment type="caution">
    <text evidence="1">The sequence shown here is derived from an EMBL/GenBank/DDBJ whole genome shotgun (WGS) entry which is preliminary data.</text>
</comment>
<proteinExistence type="predicted"/>
<gene>
    <name evidence="1" type="ORF">HMPREF9478_00500</name>
</gene>
<evidence type="ECO:0000313" key="2">
    <source>
        <dbReference type="Proteomes" id="UP000004393"/>
    </source>
</evidence>
<dbReference type="RefSeq" id="WP_005470248.1">
    <property type="nucleotide sequence ID" value="NZ_JH376939.1"/>
</dbReference>
<dbReference type="EMBL" id="ADLY01000010">
    <property type="protein sequence ID" value="EHG30831.1"/>
    <property type="molecule type" value="Genomic_DNA"/>
</dbReference>
<dbReference type="Proteomes" id="UP000004393">
    <property type="component" value="Unassembled WGS sequence"/>
</dbReference>
<reference evidence="1 2" key="1">
    <citation type="submission" date="2011-10" db="EMBL/GenBank/DDBJ databases">
        <title>The Genome Sequence of Enterococcus saccharolyticus 30_1.</title>
        <authorList>
            <consortium name="The Broad Institute Genome Sequencing Platform"/>
            <person name="Earl A."/>
            <person name="Ward D."/>
            <person name="Feldgarden M."/>
            <person name="Gevers D."/>
            <person name="Daigneault M."/>
            <person name="Strauss J."/>
            <person name="Allen-Vercoe E."/>
            <person name="Young S.K."/>
            <person name="Zeng Q."/>
            <person name="Gargeya S."/>
            <person name="Fitzgerald M."/>
            <person name="Haas B."/>
            <person name="Abouelleil A."/>
            <person name="Alvarado L."/>
            <person name="Arachchi H.M."/>
            <person name="Berlin A."/>
            <person name="Brown A."/>
            <person name="Chapman S.B."/>
            <person name="Chen Z."/>
            <person name="Dunbar C."/>
            <person name="Freedman E."/>
            <person name="Gearin G."/>
            <person name="Gellesch M."/>
            <person name="Goldberg J."/>
            <person name="Griggs A."/>
            <person name="Gujja S."/>
            <person name="Heiman D."/>
            <person name="Howarth C."/>
            <person name="Larson L."/>
            <person name="Lui A."/>
            <person name="MacDonald P.J.P."/>
            <person name="Montmayeur A."/>
            <person name="Murphy C."/>
            <person name="Neiman D."/>
            <person name="Pearson M."/>
            <person name="Priest M."/>
            <person name="Roberts A."/>
            <person name="Saif S."/>
            <person name="Shea T."/>
            <person name="Shenoy N."/>
            <person name="Sisk P."/>
            <person name="Stolte C."/>
            <person name="Sykes S."/>
            <person name="Wortman J."/>
            <person name="Nusbaum C."/>
            <person name="Birren B."/>
        </authorList>
    </citation>
    <scope>NUCLEOTIDE SEQUENCE [LARGE SCALE GENOMIC DNA]</scope>
    <source>
        <strain evidence="1 2">30_1</strain>
    </source>
</reference>